<proteinExistence type="predicted"/>
<evidence type="ECO:0000313" key="2">
    <source>
        <dbReference type="EMBL" id="KAK6526459.1"/>
    </source>
</evidence>
<evidence type="ECO:0000256" key="1">
    <source>
        <dbReference type="SAM" id="MobiDB-lite"/>
    </source>
</evidence>
<organism evidence="2 3">
    <name type="scientific">Orbilia ellipsospora</name>
    <dbReference type="NCBI Taxonomy" id="2528407"/>
    <lineage>
        <taxon>Eukaryota</taxon>
        <taxon>Fungi</taxon>
        <taxon>Dikarya</taxon>
        <taxon>Ascomycota</taxon>
        <taxon>Pezizomycotina</taxon>
        <taxon>Orbiliomycetes</taxon>
        <taxon>Orbiliales</taxon>
        <taxon>Orbiliaceae</taxon>
        <taxon>Orbilia</taxon>
    </lineage>
</organism>
<feature type="region of interest" description="Disordered" evidence="1">
    <location>
        <begin position="255"/>
        <end position="289"/>
    </location>
</feature>
<reference evidence="2 3" key="1">
    <citation type="submission" date="2019-10" db="EMBL/GenBank/DDBJ databases">
        <authorList>
            <person name="Palmer J.M."/>
        </authorList>
    </citation>
    <scope>NUCLEOTIDE SEQUENCE [LARGE SCALE GENOMIC DNA]</scope>
    <source>
        <strain evidence="2 3">TWF694</strain>
    </source>
</reference>
<keyword evidence="3" id="KW-1185">Reference proteome</keyword>
<dbReference type="AlphaFoldDB" id="A0AAV9WW05"/>
<gene>
    <name evidence="2" type="ORF">TWF694_005045</name>
</gene>
<sequence>MEGQNLSSKVAHGPGSAEEGPIGIDTRIFSKIGFAFRSLTLSFIELQNTRTISIIRYEELKNNPGVEGITLILFLPDVPQRFHVQLQHGFILAVRITSSDITHAVEVIDGKNIMLAVDPQNADIVLFKKPVDMNAYMVLDGVLSKVSTGCGKLKMEIRSQDREDLKQLEELLIFKYRVMETKHRQKMTEMHELRVKIADELKKQLDTDGAQTPSRFEARCWEVFIENLRWKGRQALSFLSPKTLEELCHPAMSLVTGNEEEERDTKTQSSDTTIHVSQQETTTDRDRGNIRSLKFCEDYTDVQ</sequence>
<accession>A0AAV9WW05</accession>
<dbReference type="EMBL" id="JAVHJO010000016">
    <property type="protein sequence ID" value="KAK6526459.1"/>
    <property type="molecule type" value="Genomic_DNA"/>
</dbReference>
<dbReference type="Proteomes" id="UP001365542">
    <property type="component" value="Unassembled WGS sequence"/>
</dbReference>
<name>A0AAV9WW05_9PEZI</name>
<protein>
    <submittedName>
        <fullName evidence="2">Uncharacterized protein</fullName>
    </submittedName>
</protein>
<evidence type="ECO:0000313" key="3">
    <source>
        <dbReference type="Proteomes" id="UP001365542"/>
    </source>
</evidence>
<comment type="caution">
    <text evidence="2">The sequence shown here is derived from an EMBL/GenBank/DDBJ whole genome shotgun (WGS) entry which is preliminary data.</text>
</comment>
<feature type="compositionally biased region" description="Polar residues" evidence="1">
    <location>
        <begin position="267"/>
        <end position="281"/>
    </location>
</feature>